<sequence length="304" mass="32621">MRVFLTGATGLIGSAVIPQLRNAGHQVLGLVRSEAGANYLRSMGAQPHPGSLQDMDSIRAGVMAADAVIHCAFDHDFSRFRENAELDARVIAVFGELLAGTDRALIVSTGLPVDARTTPITEVTLAPSIPSTPRVSEQTALSLREHGVHVNVIRLPQVHSTVRQGLVTFLIDIAKRLKVSAYVDEGQNRWSACHVDDVARVYVRALETHRDGAIYHAIGEQGIALRTIAQTIGQGLNVPVVSIPAAQADAHFGFLGKLVQRDLCATSVITRQQLDWAPVGPGLIDDIESHLRGQTPPTRPTNAA</sequence>
<dbReference type="GO" id="GO:0004029">
    <property type="term" value="F:aldehyde dehydrogenase (NAD+) activity"/>
    <property type="evidence" value="ECO:0007669"/>
    <property type="project" value="TreeGrafter"/>
</dbReference>
<dbReference type="OrthoDB" id="9787292at2"/>
<dbReference type="EMBL" id="CABPSQ010000001">
    <property type="protein sequence ID" value="VVE61241.1"/>
    <property type="molecule type" value="Genomic_DNA"/>
</dbReference>
<dbReference type="InterPro" id="IPR051783">
    <property type="entry name" value="NAD(P)-dependent_oxidoreduct"/>
</dbReference>
<dbReference type="AlphaFoldDB" id="A0A5E4ZIJ0"/>
<evidence type="ECO:0000259" key="1">
    <source>
        <dbReference type="Pfam" id="PF01370"/>
    </source>
</evidence>
<dbReference type="InterPro" id="IPR001509">
    <property type="entry name" value="Epimerase_deHydtase"/>
</dbReference>
<name>A0A5E4ZIJ0_9BURK</name>
<gene>
    <name evidence="2" type="ORF">PCA31118_00510</name>
</gene>
<dbReference type="RefSeq" id="WP_150622644.1">
    <property type="nucleotide sequence ID" value="NZ_CABPSQ010000001.1"/>
</dbReference>
<dbReference type="Gene3D" id="3.40.50.720">
    <property type="entry name" value="NAD(P)-binding Rossmann-like Domain"/>
    <property type="match status" value="1"/>
</dbReference>
<protein>
    <submittedName>
        <fullName evidence="2">NAD-dependent dehydratase</fullName>
    </submittedName>
</protein>
<dbReference type="Pfam" id="PF01370">
    <property type="entry name" value="Epimerase"/>
    <property type="match status" value="1"/>
</dbReference>
<organism evidence="2 3">
    <name type="scientific">Pandoraea captiosa</name>
    <dbReference type="NCBI Taxonomy" id="2508302"/>
    <lineage>
        <taxon>Bacteria</taxon>
        <taxon>Pseudomonadati</taxon>
        <taxon>Pseudomonadota</taxon>
        <taxon>Betaproteobacteria</taxon>
        <taxon>Burkholderiales</taxon>
        <taxon>Burkholderiaceae</taxon>
        <taxon>Pandoraea</taxon>
    </lineage>
</organism>
<dbReference type="PANTHER" id="PTHR48079:SF9">
    <property type="entry name" value="PUTATIVE-RELATED"/>
    <property type="match status" value="1"/>
</dbReference>
<dbReference type="Proteomes" id="UP000414136">
    <property type="component" value="Unassembled WGS sequence"/>
</dbReference>
<accession>A0A5E4ZIJ0</accession>
<dbReference type="GO" id="GO:0005737">
    <property type="term" value="C:cytoplasm"/>
    <property type="evidence" value="ECO:0007669"/>
    <property type="project" value="TreeGrafter"/>
</dbReference>
<feature type="domain" description="NAD-dependent epimerase/dehydratase" evidence="1">
    <location>
        <begin position="3"/>
        <end position="214"/>
    </location>
</feature>
<dbReference type="InterPro" id="IPR036291">
    <property type="entry name" value="NAD(P)-bd_dom_sf"/>
</dbReference>
<dbReference type="PANTHER" id="PTHR48079">
    <property type="entry name" value="PROTEIN YEEZ"/>
    <property type="match status" value="1"/>
</dbReference>
<reference evidence="2 3" key="1">
    <citation type="submission" date="2019-08" db="EMBL/GenBank/DDBJ databases">
        <authorList>
            <person name="Peeters C."/>
        </authorList>
    </citation>
    <scope>NUCLEOTIDE SEQUENCE [LARGE SCALE GENOMIC DNA]</scope>
    <source>
        <strain evidence="2 3">LMG 31118</strain>
    </source>
</reference>
<dbReference type="SUPFAM" id="SSF51735">
    <property type="entry name" value="NAD(P)-binding Rossmann-fold domains"/>
    <property type="match status" value="1"/>
</dbReference>
<proteinExistence type="predicted"/>
<keyword evidence="3" id="KW-1185">Reference proteome</keyword>
<dbReference type="CDD" id="cd05262">
    <property type="entry name" value="SDR_a7"/>
    <property type="match status" value="1"/>
</dbReference>
<evidence type="ECO:0000313" key="3">
    <source>
        <dbReference type="Proteomes" id="UP000414136"/>
    </source>
</evidence>
<evidence type="ECO:0000313" key="2">
    <source>
        <dbReference type="EMBL" id="VVE61241.1"/>
    </source>
</evidence>